<gene>
    <name evidence="11" type="ORF">ASIM_LOCUS2863</name>
</gene>
<keyword evidence="2" id="KW-0813">Transport</keyword>
<comment type="subcellular location">
    <subcellularLocation>
        <location evidence="1">Membrane</location>
        <topology evidence="1">Multi-pass membrane protein</topology>
    </subcellularLocation>
</comment>
<dbReference type="GO" id="GO:0016020">
    <property type="term" value="C:membrane"/>
    <property type="evidence" value="ECO:0007669"/>
    <property type="project" value="UniProtKB-SubCell"/>
</dbReference>
<proteinExistence type="predicted"/>
<evidence type="ECO:0000256" key="3">
    <source>
        <dbReference type="ARBA" id="ARBA00022692"/>
    </source>
</evidence>
<evidence type="ECO:0000313" key="12">
    <source>
        <dbReference type="Proteomes" id="UP000267096"/>
    </source>
</evidence>
<feature type="transmembrane region" description="Helical" evidence="9">
    <location>
        <begin position="54"/>
        <end position="76"/>
    </location>
</feature>
<dbReference type="InterPro" id="IPR011527">
    <property type="entry name" value="ABC1_TM_dom"/>
</dbReference>
<keyword evidence="5" id="KW-0547">Nucleotide-binding</keyword>
<dbReference type="GO" id="GO:0005524">
    <property type="term" value="F:ATP binding"/>
    <property type="evidence" value="ECO:0007669"/>
    <property type="project" value="UniProtKB-KW"/>
</dbReference>
<evidence type="ECO:0000256" key="2">
    <source>
        <dbReference type="ARBA" id="ARBA00022448"/>
    </source>
</evidence>
<protein>
    <submittedName>
        <fullName evidence="13">Multidrug resistance-associated protein 4 (inferred by orthology to a human protein)</fullName>
    </submittedName>
</protein>
<dbReference type="EMBL" id="UYRR01004091">
    <property type="protein sequence ID" value="VDK20752.1"/>
    <property type="molecule type" value="Genomic_DNA"/>
</dbReference>
<feature type="transmembrane region" description="Helical" evidence="9">
    <location>
        <begin position="128"/>
        <end position="145"/>
    </location>
</feature>
<keyword evidence="3 9" id="KW-0812">Transmembrane</keyword>
<keyword evidence="4" id="KW-0677">Repeat</keyword>
<evidence type="ECO:0000256" key="5">
    <source>
        <dbReference type="ARBA" id="ARBA00022741"/>
    </source>
</evidence>
<evidence type="ECO:0000313" key="13">
    <source>
        <dbReference type="WBParaSite" id="ASIM_0000301201-mRNA-1"/>
    </source>
</evidence>
<dbReference type="InterPro" id="IPR036640">
    <property type="entry name" value="ABC1_TM_sf"/>
</dbReference>
<evidence type="ECO:0000256" key="9">
    <source>
        <dbReference type="SAM" id="Phobius"/>
    </source>
</evidence>
<dbReference type="OrthoDB" id="6500128at2759"/>
<organism evidence="13">
    <name type="scientific">Anisakis simplex</name>
    <name type="common">Herring worm</name>
    <dbReference type="NCBI Taxonomy" id="6269"/>
    <lineage>
        <taxon>Eukaryota</taxon>
        <taxon>Metazoa</taxon>
        <taxon>Ecdysozoa</taxon>
        <taxon>Nematoda</taxon>
        <taxon>Chromadorea</taxon>
        <taxon>Rhabditida</taxon>
        <taxon>Spirurina</taxon>
        <taxon>Ascaridomorpha</taxon>
        <taxon>Ascaridoidea</taxon>
        <taxon>Anisakidae</taxon>
        <taxon>Anisakis</taxon>
        <taxon>Anisakis simplex complex</taxon>
    </lineage>
</organism>
<feature type="domain" description="ABC transmembrane type-1" evidence="10">
    <location>
        <begin position="11"/>
        <end position="207"/>
    </location>
</feature>
<keyword evidence="12" id="KW-1185">Reference proteome</keyword>
<evidence type="ECO:0000259" key="10">
    <source>
        <dbReference type="PROSITE" id="PS50929"/>
    </source>
</evidence>
<dbReference type="SUPFAM" id="SSF90123">
    <property type="entry name" value="ABC transporter transmembrane region"/>
    <property type="match status" value="1"/>
</dbReference>
<accession>A0A0M3J628</accession>
<dbReference type="Gene3D" id="1.20.1560.10">
    <property type="entry name" value="ABC transporter type 1, transmembrane domain"/>
    <property type="match status" value="1"/>
</dbReference>
<dbReference type="WBParaSite" id="ASIM_0000301201-mRNA-1">
    <property type="protein sequence ID" value="ASIM_0000301201-mRNA-1"/>
    <property type="gene ID" value="ASIM_0000301201"/>
</dbReference>
<dbReference type="AlphaFoldDB" id="A0A0M3J628"/>
<dbReference type="PANTHER" id="PTHR24223">
    <property type="entry name" value="ATP-BINDING CASSETTE SUB-FAMILY C"/>
    <property type="match status" value="1"/>
</dbReference>
<dbReference type="PANTHER" id="PTHR24223:SF434">
    <property type="entry name" value="MULTIDRUG RESISTANCE PROTEIN MRP-7"/>
    <property type="match status" value="1"/>
</dbReference>
<dbReference type="PROSITE" id="PS50929">
    <property type="entry name" value="ABC_TM1F"/>
    <property type="match status" value="1"/>
</dbReference>
<dbReference type="InterPro" id="IPR050173">
    <property type="entry name" value="ABC_transporter_C-like"/>
</dbReference>
<evidence type="ECO:0000256" key="7">
    <source>
        <dbReference type="ARBA" id="ARBA00022989"/>
    </source>
</evidence>
<dbReference type="Pfam" id="PF00664">
    <property type="entry name" value="ABC_membrane"/>
    <property type="match status" value="1"/>
</dbReference>
<reference evidence="11 12" key="2">
    <citation type="submission" date="2018-11" db="EMBL/GenBank/DDBJ databases">
        <authorList>
            <consortium name="Pathogen Informatics"/>
        </authorList>
    </citation>
    <scope>NUCLEOTIDE SEQUENCE [LARGE SCALE GENOMIC DNA]</scope>
</reference>
<dbReference type="GO" id="GO:0140359">
    <property type="term" value="F:ABC-type transporter activity"/>
    <property type="evidence" value="ECO:0007669"/>
    <property type="project" value="InterPro"/>
</dbReference>
<evidence type="ECO:0000256" key="1">
    <source>
        <dbReference type="ARBA" id="ARBA00004141"/>
    </source>
</evidence>
<evidence type="ECO:0000256" key="4">
    <source>
        <dbReference type="ARBA" id="ARBA00022737"/>
    </source>
</evidence>
<feature type="transmembrane region" description="Helical" evidence="9">
    <location>
        <begin position="151"/>
        <end position="171"/>
    </location>
</feature>
<keyword evidence="6" id="KW-0067">ATP-binding</keyword>
<dbReference type="FunFam" id="1.20.1560.10:FF:000013">
    <property type="entry name" value="ABC transporter C family member 2"/>
    <property type="match status" value="1"/>
</dbReference>
<sequence>MQSATFMMFSLFVIFFISYAAFQLGRGIWLSQWSNANAKETKEPDQMSLGARLGVYAAFGCVEGLGFFLSQIFLVISGINASRHLHTPFLHNLLRSPMSFFDTTPIGRILNRFGKDIDVIDQLLPVNFRYFVMCILNVITTLTIIVISTPIFASVILPLAILYYFSLRFYVPTSRQMKRLESVNRSPIYSHFGETIQGASSIRAFGK</sequence>
<evidence type="ECO:0000313" key="11">
    <source>
        <dbReference type="EMBL" id="VDK20752.1"/>
    </source>
</evidence>
<evidence type="ECO:0000256" key="8">
    <source>
        <dbReference type="ARBA" id="ARBA00023136"/>
    </source>
</evidence>
<dbReference type="CDD" id="cd18603">
    <property type="entry name" value="ABC_6TM_MRP1_2_3_6_D2_like"/>
    <property type="match status" value="1"/>
</dbReference>
<keyword evidence="8 9" id="KW-0472">Membrane</keyword>
<evidence type="ECO:0000256" key="6">
    <source>
        <dbReference type="ARBA" id="ARBA00022840"/>
    </source>
</evidence>
<keyword evidence="7 9" id="KW-1133">Transmembrane helix</keyword>
<reference evidence="13" key="1">
    <citation type="submission" date="2017-02" db="UniProtKB">
        <authorList>
            <consortium name="WormBaseParasite"/>
        </authorList>
    </citation>
    <scope>IDENTIFICATION</scope>
</reference>
<name>A0A0M3J628_ANISI</name>
<dbReference type="Proteomes" id="UP000267096">
    <property type="component" value="Unassembled WGS sequence"/>
</dbReference>